<keyword evidence="1" id="KW-0808">Transferase</keyword>
<protein>
    <submittedName>
        <fullName evidence="1">Sensor histidine kinase</fullName>
    </submittedName>
</protein>
<keyword evidence="1" id="KW-0418">Kinase</keyword>
<reference evidence="1" key="1">
    <citation type="submission" date="2024-12" db="EMBL/GenBank/DDBJ databases">
        <authorList>
            <person name="Wu N."/>
        </authorList>
    </citation>
    <scope>NUCLEOTIDE SEQUENCE</scope>
    <source>
        <strain evidence="1">P15</strain>
    </source>
</reference>
<evidence type="ECO:0000313" key="1">
    <source>
        <dbReference type="EMBL" id="MFM9329296.1"/>
    </source>
</evidence>
<accession>A0ACC7P022</accession>
<evidence type="ECO:0000313" key="2">
    <source>
        <dbReference type="Proteomes" id="UP001631969"/>
    </source>
</evidence>
<organism evidence="1 2">
    <name type="scientific">Paenibacillus mesotrionivorans</name>
    <dbReference type="NCBI Taxonomy" id="3160968"/>
    <lineage>
        <taxon>Bacteria</taxon>
        <taxon>Bacillati</taxon>
        <taxon>Bacillota</taxon>
        <taxon>Bacilli</taxon>
        <taxon>Bacillales</taxon>
        <taxon>Paenibacillaceae</taxon>
        <taxon>Paenibacillus</taxon>
    </lineage>
</organism>
<sequence>MNLTRRFYVLNLLTVLGAVGMTLLAAIVFIAFYTKVLGQETYLDGVYKAYEVKYALNEIKSEMQTYTFEQLSNPAFKQQLTLRVRAAGSEAVLLRNGETVFATMTLNSMDVAKLQHLAENTMDQETFQLERKTYFYERLPYSLPSGAKGALVLLSPVQLNTGFYKTLGLLAAAVFILSLLLLNAWVSHRFSKAIIRPVSRLKDAAAKISEGDLDGGIAEEGEDEVRELGRTLEIMRIRLKESVYMQQKYDENRKFLVSSISHDLKTPVTSIKGYIEGIMDGVARTPEKMQEYLETARSKAELVNTLMDDLLLYSSLDLNQLPYHFEETDLFRYFEDCITDNQYEFQQAGVSLELSMELEKPVTVRIDRERFKRVVQNILDNALKYMDKPQGQVAVILRETRGSALIEIQDNGRGIPETDLPYVFDRFYRVDAARKNASGSGLGLAIAKQIVEGHEGSLWARSEPGQGTRMIISLKKSLSHGG</sequence>
<comment type="caution">
    <text evidence="1">The sequence shown here is derived from an EMBL/GenBank/DDBJ whole genome shotgun (WGS) entry which is preliminary data.</text>
</comment>
<dbReference type="EMBL" id="JBJURJ010000008">
    <property type="protein sequence ID" value="MFM9329296.1"/>
    <property type="molecule type" value="Genomic_DNA"/>
</dbReference>
<dbReference type="Proteomes" id="UP001631969">
    <property type="component" value="Unassembled WGS sequence"/>
</dbReference>
<name>A0ACC7P022_9BACL</name>
<keyword evidence="2" id="KW-1185">Reference proteome</keyword>
<proteinExistence type="predicted"/>
<gene>
    <name evidence="1" type="ORF">ACI1P1_13455</name>
</gene>